<accession>A0ACC6P2F9</accession>
<evidence type="ECO:0000313" key="1">
    <source>
        <dbReference type="EMBL" id="MEJ7138386.1"/>
    </source>
</evidence>
<reference evidence="1" key="1">
    <citation type="submission" date="2023-10" db="EMBL/GenBank/DDBJ databases">
        <title>Amphibacter perezi, gen. nov., sp. nov. a novel taxa of the family Comamonadaceae, class Betaproteobacteria isolated from the skin microbiota of Pelophylax perezi from different populations.</title>
        <authorList>
            <person name="Costa S."/>
            <person name="Proenca D.N."/>
            <person name="Lopes I."/>
            <person name="Morais P.V."/>
        </authorList>
    </citation>
    <scope>NUCLEOTIDE SEQUENCE</scope>
    <source>
        <strain evidence="1">SL12-8</strain>
    </source>
</reference>
<comment type="caution">
    <text evidence="1">The sequence shown here is derived from an EMBL/GenBank/DDBJ whole genome shotgun (WGS) entry which is preliminary data.</text>
</comment>
<dbReference type="Proteomes" id="UP001364695">
    <property type="component" value="Unassembled WGS sequence"/>
</dbReference>
<keyword evidence="2" id="KW-1185">Reference proteome</keyword>
<dbReference type="EMBL" id="JAWDIE010000010">
    <property type="protein sequence ID" value="MEJ7138386.1"/>
    <property type="molecule type" value="Genomic_DNA"/>
</dbReference>
<organism evidence="1 2">
    <name type="scientific">Amphibiibacter pelophylacis</name>
    <dbReference type="NCBI Taxonomy" id="1799477"/>
    <lineage>
        <taxon>Bacteria</taxon>
        <taxon>Pseudomonadati</taxon>
        <taxon>Pseudomonadota</taxon>
        <taxon>Betaproteobacteria</taxon>
        <taxon>Burkholderiales</taxon>
        <taxon>Sphaerotilaceae</taxon>
        <taxon>Amphibiibacter</taxon>
    </lineage>
</organism>
<gene>
    <name evidence="1" type="primary">phaR</name>
    <name evidence="1" type="ORF">RV045_08070</name>
</gene>
<name>A0ACC6P2F9_9BURK</name>
<sequence>MQSSPSSSAPTAAVRVLKKYPNRRLYDSHSSSYVTLADVKAMVVAGTPFRVVDAKTAEDLTRSILLQIILEEETAGAPIFSETMLRVLIRVYGQAMHSSLGAWLEQSLAGVSRLQDSLGAQWQAQLEQLGQLPGAQPFAGIPPPLPGVMPGVMPAVLPGVLPGVGALPGSDWMQQMTAQWQAQQDQLRQAGEQFFASFQPPATSEPAASGSDAPPSGDPAEAPVTPKPRRRKPAAG</sequence>
<proteinExistence type="predicted"/>
<protein>
    <submittedName>
        <fullName evidence="1">Polyhydroxyalkanoate synthesis repressor PhaR</fullName>
    </submittedName>
</protein>
<evidence type="ECO:0000313" key="2">
    <source>
        <dbReference type="Proteomes" id="UP001364695"/>
    </source>
</evidence>